<accession>A0A0V8JEP4</accession>
<dbReference type="Proteomes" id="UP000054099">
    <property type="component" value="Unassembled WGS sequence"/>
</dbReference>
<dbReference type="PANTHER" id="PTHR37690">
    <property type="entry name" value="CHORISMATE DEHYDRATASE"/>
    <property type="match status" value="1"/>
</dbReference>
<comment type="pathway">
    <text evidence="1 4">Quinol/quinone metabolism; menaquinone biosynthesis.</text>
</comment>
<dbReference type="InterPro" id="IPR003773">
    <property type="entry name" value="Menaquinone_biosynth"/>
</dbReference>
<gene>
    <name evidence="4" type="primary">mqnA</name>
    <name evidence="5" type="ORF">AS030_08830</name>
</gene>
<dbReference type="HAMAP" id="MF_00995">
    <property type="entry name" value="MqnA"/>
    <property type="match status" value="1"/>
</dbReference>
<dbReference type="GO" id="GO:0016836">
    <property type="term" value="F:hydro-lyase activity"/>
    <property type="evidence" value="ECO:0007669"/>
    <property type="project" value="UniProtKB-UniRule"/>
</dbReference>
<evidence type="ECO:0000256" key="2">
    <source>
        <dbReference type="ARBA" id="ARBA00022428"/>
    </source>
</evidence>
<dbReference type="EC" id="4.2.1.151" evidence="4"/>
<dbReference type="OrthoDB" id="9810112at2"/>
<dbReference type="Pfam" id="PF02621">
    <property type="entry name" value="VitK2_biosynth"/>
    <property type="match status" value="1"/>
</dbReference>
<sequence>MALNIGEIKYTNILPLFFYLNKKEIEKTGAQFIPQVPAELNRRMARGEIDLGGISSFAYGENSHQYSLFPNLSVSTYGKVGSILLFSKIKIEELDGRSIALTSSSATSVALLKVILKEFIGVNPYYETMTPNYDEMLSSYDACLLIGEDAIKGGWRQEKDIYVYDLGELWYENTNLPMTYAVMAVRNDAIKREAPLLEKLLIQMTESKGRTKADGYQEMIEDVLHEHGGESAFWSHYFQGINYDLSENHIKGLKLYFELAYKHSFIQSLPEFTFFNYSLQGI</sequence>
<dbReference type="InterPro" id="IPR030868">
    <property type="entry name" value="MqnA"/>
</dbReference>
<comment type="caution">
    <text evidence="5">The sequence shown here is derived from an EMBL/GenBank/DDBJ whole genome shotgun (WGS) entry which is preliminary data.</text>
</comment>
<evidence type="ECO:0000256" key="1">
    <source>
        <dbReference type="ARBA" id="ARBA00004863"/>
    </source>
</evidence>
<organism evidence="5 6">
    <name type="scientific">Fictibacillus enclensis</name>
    <dbReference type="NCBI Taxonomy" id="1017270"/>
    <lineage>
        <taxon>Bacteria</taxon>
        <taxon>Bacillati</taxon>
        <taxon>Bacillota</taxon>
        <taxon>Bacilli</taxon>
        <taxon>Bacillales</taxon>
        <taxon>Fictibacillaceae</taxon>
        <taxon>Fictibacillus</taxon>
    </lineage>
</organism>
<evidence type="ECO:0000313" key="6">
    <source>
        <dbReference type="Proteomes" id="UP000054099"/>
    </source>
</evidence>
<dbReference type="CDD" id="cd13634">
    <property type="entry name" value="PBP2_Sco4506"/>
    <property type="match status" value="1"/>
</dbReference>
<keyword evidence="3 4" id="KW-0456">Lyase</keyword>
<dbReference type="PANTHER" id="PTHR37690:SF1">
    <property type="entry name" value="CHORISMATE DEHYDRATASE"/>
    <property type="match status" value="1"/>
</dbReference>
<keyword evidence="6" id="KW-1185">Reference proteome</keyword>
<name>A0A0V8JEP4_9BACL</name>
<keyword evidence="2 4" id="KW-0474">Menaquinone biosynthesis</keyword>
<dbReference type="SUPFAM" id="SSF53850">
    <property type="entry name" value="Periplasmic binding protein-like II"/>
    <property type="match status" value="1"/>
</dbReference>
<dbReference type="EMBL" id="LNQN01000001">
    <property type="protein sequence ID" value="KSU85583.1"/>
    <property type="molecule type" value="Genomic_DNA"/>
</dbReference>
<reference evidence="5 6" key="1">
    <citation type="journal article" date="2014" name="Antonie Van Leeuwenhoek">
        <title>Fictibacillus enclensis sp. nov., isolated from marine sediment.</title>
        <authorList>
            <person name="Dastager S.G."/>
            <person name="Mawlankar R."/>
            <person name="Srinivasan K."/>
            <person name="Tang S.K."/>
            <person name="Lee J.C."/>
            <person name="Ramana V.V."/>
            <person name="Shouche Y.S."/>
        </authorList>
    </citation>
    <scope>NUCLEOTIDE SEQUENCE [LARGE SCALE GENOMIC DNA]</scope>
    <source>
        <strain evidence="5 6">NIO-1003</strain>
    </source>
</reference>
<dbReference type="UniPathway" id="UPA00079"/>
<evidence type="ECO:0000256" key="4">
    <source>
        <dbReference type="HAMAP-Rule" id="MF_00995"/>
    </source>
</evidence>
<evidence type="ECO:0000256" key="3">
    <source>
        <dbReference type="ARBA" id="ARBA00023239"/>
    </source>
</evidence>
<protein>
    <recommendedName>
        <fullName evidence="4">Chorismate dehydratase</fullName>
        <ecNumber evidence="4">4.2.1.151</ecNumber>
    </recommendedName>
    <alternativeName>
        <fullName evidence="4">Menaquinone biosynthetic enzyme MqnA</fullName>
    </alternativeName>
</protein>
<dbReference type="RefSeq" id="WP_061970663.1">
    <property type="nucleotide sequence ID" value="NZ_FMAV01000001.1"/>
</dbReference>
<dbReference type="Gene3D" id="3.40.190.10">
    <property type="entry name" value="Periplasmic binding protein-like II"/>
    <property type="match status" value="2"/>
</dbReference>
<proteinExistence type="inferred from homology"/>
<dbReference type="GO" id="GO:0009234">
    <property type="term" value="P:menaquinone biosynthetic process"/>
    <property type="evidence" value="ECO:0007669"/>
    <property type="project" value="UniProtKB-UniRule"/>
</dbReference>
<comment type="function">
    <text evidence="4">Catalyzes the dehydration of chorismate into 3-[(1-carboxyvinyl)oxy]benzoate, a step in the biosynthesis of menaquinone (MK, vitamin K2).</text>
</comment>
<comment type="similarity">
    <text evidence="4">Belongs to the MqnA/MqnD family. MqnA subfamily.</text>
</comment>
<dbReference type="AlphaFoldDB" id="A0A0V8JEP4"/>
<comment type="catalytic activity">
    <reaction evidence="4">
        <text>chorismate = 3-[(1-carboxyvinyl)-oxy]benzoate + H2O</text>
        <dbReference type="Rhea" id="RHEA:40051"/>
        <dbReference type="ChEBI" id="CHEBI:15377"/>
        <dbReference type="ChEBI" id="CHEBI:29748"/>
        <dbReference type="ChEBI" id="CHEBI:76981"/>
        <dbReference type="EC" id="4.2.1.151"/>
    </reaction>
</comment>
<evidence type="ECO:0000313" key="5">
    <source>
        <dbReference type="EMBL" id="KSU85583.1"/>
    </source>
</evidence>